<evidence type="ECO:0000259" key="1">
    <source>
        <dbReference type="Pfam" id="PF00534"/>
    </source>
</evidence>
<sequence length="349" mass="40320">MNIIFIINSLEDRGGTERVASLLANELSTFYRITILSRQVNTLANAYYLNDRVTDIKFQGNSWYFINQCKQYIYSNHPDIVIIHTMSKLTSALLLSGIKTKNIWSLEHISYDSHAWIFKQLRKRLYSKLDVIVTLTNDDAVNYKRFSNNVKIIANATPLKIKKISHQNNSKIIVSIGRLTYQKGYDYLIRAWSLVEKIYPDWSLHIYGEGESREKLEQMVRNNKLRNIRLKRMTNNVQNVYDNTAFYVMSSRFEGLPVVLIEAQSRGLPIVSFNCPSGPAEIISEGIDGYLVENGNVEMLAERIGYLIDNDSIRQVFSANALISAKRFEPDQIINQWITLIDDECKRNK</sequence>
<dbReference type="AlphaFoldDB" id="A0A2V1ZPB7"/>
<dbReference type="Gene3D" id="3.40.50.2000">
    <property type="entry name" value="Glycogen Phosphorylase B"/>
    <property type="match status" value="2"/>
</dbReference>
<dbReference type="RefSeq" id="WP_109592329.1">
    <property type="nucleotide sequence ID" value="NZ_CAJGZV010000001.1"/>
</dbReference>
<evidence type="ECO:0000313" key="3">
    <source>
        <dbReference type="Proteomes" id="UP000245655"/>
    </source>
</evidence>
<dbReference type="Pfam" id="PF00534">
    <property type="entry name" value="Glycos_transf_1"/>
    <property type="match status" value="1"/>
</dbReference>
<gene>
    <name evidence="2" type="ORF">C8D84_11615</name>
</gene>
<dbReference type="EMBL" id="QGGM01000016">
    <property type="protein sequence ID" value="PWK06885.1"/>
    <property type="molecule type" value="Genomic_DNA"/>
</dbReference>
<dbReference type="GeneID" id="60256084"/>
<dbReference type="CDD" id="cd03820">
    <property type="entry name" value="GT4_AmsD-like"/>
    <property type="match status" value="1"/>
</dbReference>
<proteinExistence type="predicted"/>
<dbReference type="InterPro" id="IPR001296">
    <property type="entry name" value="Glyco_trans_1"/>
</dbReference>
<comment type="caution">
    <text evidence="2">The sequence shown here is derived from an EMBL/GenBank/DDBJ whole genome shotgun (WGS) entry which is preliminary data.</text>
</comment>
<protein>
    <submittedName>
        <fullName evidence="2">Glycosyltransferase involved in cell wall biosynthesis</fullName>
    </submittedName>
</protein>
<dbReference type="PANTHER" id="PTHR12526">
    <property type="entry name" value="GLYCOSYLTRANSFERASE"/>
    <property type="match status" value="1"/>
</dbReference>
<dbReference type="GO" id="GO:0016757">
    <property type="term" value="F:glycosyltransferase activity"/>
    <property type="evidence" value="ECO:0007669"/>
    <property type="project" value="InterPro"/>
</dbReference>
<dbReference type="SUPFAM" id="SSF53756">
    <property type="entry name" value="UDP-Glycosyltransferase/glycogen phosphorylase"/>
    <property type="match status" value="1"/>
</dbReference>
<keyword evidence="3" id="KW-1185">Reference proteome</keyword>
<feature type="domain" description="Glycosyl transferase family 1" evidence="1">
    <location>
        <begin position="161"/>
        <end position="321"/>
    </location>
</feature>
<keyword evidence="2" id="KW-0808">Transferase</keyword>
<dbReference type="GO" id="GO:1901135">
    <property type="term" value="P:carbohydrate derivative metabolic process"/>
    <property type="evidence" value="ECO:0007669"/>
    <property type="project" value="UniProtKB-ARBA"/>
</dbReference>
<dbReference type="Proteomes" id="UP000245655">
    <property type="component" value="Unassembled WGS sequence"/>
</dbReference>
<accession>A0A2V1ZPB7</accession>
<name>A0A2V1ZPB7_PSYIM</name>
<evidence type="ECO:0000313" key="2">
    <source>
        <dbReference type="EMBL" id="PWK06885.1"/>
    </source>
</evidence>
<reference evidence="2 3" key="1">
    <citation type="submission" date="2018-05" db="EMBL/GenBank/DDBJ databases">
        <title>Genomic Encyclopedia of Type Strains, Phase IV (KMG-IV): sequencing the most valuable type-strain genomes for metagenomic binning, comparative biology and taxonomic classification.</title>
        <authorList>
            <person name="Goeker M."/>
        </authorList>
    </citation>
    <scope>NUCLEOTIDE SEQUENCE [LARGE SCALE GENOMIC DNA]</scope>
    <source>
        <strain evidence="2 3">DSM 7229</strain>
    </source>
</reference>
<organism evidence="2 3">
    <name type="scientific">Psychrobacter immobilis</name>
    <dbReference type="NCBI Taxonomy" id="498"/>
    <lineage>
        <taxon>Bacteria</taxon>
        <taxon>Pseudomonadati</taxon>
        <taxon>Pseudomonadota</taxon>
        <taxon>Gammaproteobacteria</taxon>
        <taxon>Moraxellales</taxon>
        <taxon>Moraxellaceae</taxon>
        <taxon>Psychrobacter</taxon>
    </lineage>
</organism>
<dbReference type="PANTHER" id="PTHR12526:SF630">
    <property type="entry name" value="GLYCOSYLTRANSFERASE"/>
    <property type="match status" value="1"/>
</dbReference>